<feature type="coiled-coil region" evidence="2">
    <location>
        <begin position="80"/>
        <end position="107"/>
    </location>
</feature>
<dbReference type="EMBL" id="JPOS01000037">
    <property type="protein sequence ID" value="KGE87374.1"/>
    <property type="molecule type" value="Genomic_DNA"/>
</dbReference>
<evidence type="ECO:0000256" key="1">
    <source>
        <dbReference type="ARBA" id="ARBA00022729"/>
    </source>
</evidence>
<keyword evidence="6" id="KW-1185">Reference proteome</keyword>
<accession>A0A098S4W5</accession>
<dbReference type="OrthoDB" id="9814377at2"/>
<feature type="transmembrane region" description="Helical" evidence="3">
    <location>
        <begin position="46"/>
        <end position="67"/>
    </location>
</feature>
<keyword evidence="3" id="KW-0812">Transmembrane</keyword>
<gene>
    <name evidence="5" type="ORF">IX84_15355</name>
</gene>
<feature type="domain" description="M23ase beta-sheet core" evidence="4">
    <location>
        <begin position="200"/>
        <end position="295"/>
    </location>
</feature>
<dbReference type="InterPro" id="IPR016047">
    <property type="entry name" value="M23ase_b-sheet_dom"/>
</dbReference>
<evidence type="ECO:0000313" key="5">
    <source>
        <dbReference type="EMBL" id="KGE87374.1"/>
    </source>
</evidence>
<keyword evidence="2" id="KW-0175">Coiled coil</keyword>
<dbReference type="CDD" id="cd12797">
    <property type="entry name" value="M23_peptidase"/>
    <property type="match status" value="1"/>
</dbReference>
<comment type="caution">
    <text evidence="5">The sequence shown here is derived from an EMBL/GenBank/DDBJ whole genome shotgun (WGS) entry which is preliminary data.</text>
</comment>
<evidence type="ECO:0000313" key="6">
    <source>
        <dbReference type="Proteomes" id="UP000029736"/>
    </source>
</evidence>
<dbReference type="AlphaFoldDB" id="A0A098S4W5"/>
<proteinExistence type="predicted"/>
<sequence length="301" mass="33906">MAPNEDKFKAWWKRTKQNLQHTYRFIIMNNETFEEVGSYRLTLLNVYVAASTILVLVAFLVVTAIAFTPLRQYVPGYGEGDKARRQVEKLYDEVQSLEQQLAAQRAYSENIRKVLVGDVETAEQAEQKAGPEVHMDSLQEVERSEAEEQLREELELKEIGDVARRGRPINFSPGDVPLEQLFFSPPVTGEISAAFMPDKKHYGVDVLAPKNTAIKSAMDGFIFFSDWTLETGNTIGIQHSNNTITFYKHNSVLLKEAGSFVKAGEAVAIIGNTGTLSDGPHLHFELWHKGKPVDPVEYIKF</sequence>
<evidence type="ECO:0000256" key="2">
    <source>
        <dbReference type="SAM" id="Coils"/>
    </source>
</evidence>
<dbReference type="Pfam" id="PF01551">
    <property type="entry name" value="Peptidase_M23"/>
    <property type="match status" value="1"/>
</dbReference>
<dbReference type="PANTHER" id="PTHR21666">
    <property type="entry name" value="PEPTIDASE-RELATED"/>
    <property type="match status" value="1"/>
</dbReference>
<keyword evidence="3" id="KW-0472">Membrane</keyword>
<keyword evidence="1" id="KW-0732">Signal</keyword>
<dbReference type="RefSeq" id="WP_044222257.1">
    <property type="nucleotide sequence ID" value="NZ_JBKAGJ010000036.1"/>
</dbReference>
<dbReference type="Gene3D" id="2.70.70.10">
    <property type="entry name" value="Glucose Permease (Domain IIA)"/>
    <property type="match status" value="1"/>
</dbReference>
<evidence type="ECO:0000256" key="3">
    <source>
        <dbReference type="SAM" id="Phobius"/>
    </source>
</evidence>
<dbReference type="Proteomes" id="UP000029736">
    <property type="component" value="Unassembled WGS sequence"/>
</dbReference>
<dbReference type="PANTHER" id="PTHR21666:SF289">
    <property type="entry name" value="L-ALA--D-GLU ENDOPEPTIDASE"/>
    <property type="match status" value="1"/>
</dbReference>
<keyword evidence="3" id="KW-1133">Transmembrane helix</keyword>
<dbReference type="GO" id="GO:0004222">
    <property type="term" value="F:metalloendopeptidase activity"/>
    <property type="evidence" value="ECO:0007669"/>
    <property type="project" value="TreeGrafter"/>
</dbReference>
<dbReference type="InterPro" id="IPR011055">
    <property type="entry name" value="Dup_hybrid_motif"/>
</dbReference>
<dbReference type="SUPFAM" id="SSF51261">
    <property type="entry name" value="Duplicated hybrid motif"/>
    <property type="match status" value="1"/>
</dbReference>
<protein>
    <recommendedName>
        <fullName evidence="4">M23ase beta-sheet core domain-containing protein</fullName>
    </recommendedName>
</protein>
<organism evidence="5 6">
    <name type="scientific">Phaeodactylibacter xiamenensis</name>
    <dbReference type="NCBI Taxonomy" id="1524460"/>
    <lineage>
        <taxon>Bacteria</taxon>
        <taxon>Pseudomonadati</taxon>
        <taxon>Bacteroidota</taxon>
        <taxon>Saprospiria</taxon>
        <taxon>Saprospirales</taxon>
        <taxon>Haliscomenobacteraceae</taxon>
        <taxon>Phaeodactylibacter</taxon>
    </lineage>
</organism>
<name>A0A098S4W5_9BACT</name>
<dbReference type="STRING" id="1524460.IX84_15355"/>
<reference evidence="5 6" key="1">
    <citation type="journal article" date="2014" name="Int. J. Syst. Evol. Microbiol.">
        <title>Phaeodactylibacter xiamenensis gen. nov., sp. nov., a member of the family Saprospiraceae isolated from the marine alga Phaeodactylum tricornutum.</title>
        <authorList>
            <person name="Chen Z.Jr."/>
            <person name="Lei X."/>
            <person name="Lai Q."/>
            <person name="Li Y."/>
            <person name="Zhang B."/>
            <person name="Zhang J."/>
            <person name="Zhang H."/>
            <person name="Yang L."/>
            <person name="Zheng W."/>
            <person name="Tian Y."/>
            <person name="Yu Z."/>
            <person name="Xu H.Jr."/>
            <person name="Zheng T."/>
        </authorList>
    </citation>
    <scope>NUCLEOTIDE SEQUENCE [LARGE SCALE GENOMIC DNA]</scope>
    <source>
        <strain evidence="5 6">KD52</strain>
    </source>
</reference>
<evidence type="ECO:0000259" key="4">
    <source>
        <dbReference type="Pfam" id="PF01551"/>
    </source>
</evidence>
<dbReference type="InterPro" id="IPR050570">
    <property type="entry name" value="Cell_wall_metabolism_enzyme"/>
</dbReference>